<dbReference type="Pfam" id="PF11200">
    <property type="entry name" value="DUF2981"/>
    <property type="match status" value="1"/>
</dbReference>
<gene>
    <name evidence="3" type="ORF">TA21370</name>
</gene>
<accession>Q4UGN3</accession>
<feature type="compositionally biased region" description="Basic and acidic residues" evidence="1">
    <location>
        <begin position="265"/>
        <end position="274"/>
    </location>
</feature>
<evidence type="ECO:0000313" key="4">
    <source>
        <dbReference type="Proteomes" id="UP000001950"/>
    </source>
</evidence>
<dbReference type="Proteomes" id="UP000001950">
    <property type="component" value="Chromosome 1"/>
</dbReference>
<dbReference type="AlphaFoldDB" id="Q4UGN3"/>
<dbReference type="eggNOG" id="ENOG502SUIR">
    <property type="taxonomic scope" value="Eukaryota"/>
</dbReference>
<feature type="compositionally biased region" description="Polar residues" evidence="1">
    <location>
        <begin position="249"/>
        <end position="261"/>
    </location>
</feature>
<keyword evidence="2" id="KW-0472">Membrane</keyword>
<dbReference type="InParanoid" id="Q4UGN3"/>
<reference evidence="3 4" key="1">
    <citation type="journal article" date="2005" name="Science">
        <title>Genome of the host-cell transforming parasite Theileria annulata compared with T. parva.</title>
        <authorList>
            <person name="Pain A."/>
            <person name="Renauld H."/>
            <person name="Berriman M."/>
            <person name="Murphy L."/>
            <person name="Yeats C.A."/>
            <person name="Weir W."/>
            <person name="Kerhornou A."/>
            <person name="Aslett M."/>
            <person name="Bishop R."/>
            <person name="Bouchier C."/>
            <person name="Cochet M."/>
            <person name="Coulson R.M.R."/>
            <person name="Cronin A."/>
            <person name="de Villiers E.P."/>
            <person name="Fraser A."/>
            <person name="Fosker N."/>
            <person name="Gardner M."/>
            <person name="Goble A."/>
            <person name="Griffiths-Jones S."/>
            <person name="Harris D.E."/>
            <person name="Katzer F."/>
            <person name="Larke N."/>
            <person name="Lord A."/>
            <person name="Maser P."/>
            <person name="McKellar S."/>
            <person name="Mooney P."/>
            <person name="Morton F."/>
            <person name="Nene V."/>
            <person name="O'Neil S."/>
            <person name="Price C."/>
            <person name="Quail M.A."/>
            <person name="Rabbinowitsch E."/>
            <person name="Rawlings N.D."/>
            <person name="Rutter S."/>
            <person name="Saunders D."/>
            <person name="Seeger K."/>
            <person name="Shah T."/>
            <person name="Squares R."/>
            <person name="Squares S."/>
            <person name="Tivey A."/>
            <person name="Walker A.R."/>
            <person name="Woodward J."/>
            <person name="Dobbelaere D.A.E."/>
            <person name="Langsley G."/>
            <person name="Rajandream M.A."/>
            <person name="McKeever D."/>
            <person name="Shiels B."/>
            <person name="Tait A."/>
            <person name="Barrell B.G."/>
            <person name="Hall N."/>
        </authorList>
    </citation>
    <scope>NUCLEOTIDE SEQUENCE [LARGE SCALE GENOMIC DNA]</scope>
    <source>
        <strain evidence="4">Ankara</strain>
    </source>
</reference>
<name>Q4UGN3_THEAN</name>
<proteinExistence type="predicted"/>
<evidence type="ECO:0000256" key="1">
    <source>
        <dbReference type="SAM" id="MobiDB-lite"/>
    </source>
</evidence>
<dbReference type="OrthoDB" id="366128at2759"/>
<dbReference type="GeneID" id="3863432"/>
<feature type="transmembrane region" description="Helical" evidence="2">
    <location>
        <begin position="78"/>
        <end position="100"/>
    </location>
</feature>
<sequence>MELGGGFVSNLKAKNFLGFLNLRNGVLVVSFTQILFGAGLYCTLHYLHPSLMGVAWFLLLLHFITGAIGLVSTFTRNLFLYVLYLILFAFSLVVVSMVALDMAEIVHFFPKAPELHDFSLLGFTAPFVTRFKTPNASVLFPFNFFKLPNDTTGVLPQLPHYDEMVVTKFTMSHVDKHNHKHCNKRDSARFDDDVSSVLDNLDNPDDLKDLRNALKQRLGDNNTNKNGSGGVDNYNAYDNPDGKVGGSKDLNSTKPSTNGVSSAGEKSKESDSFYDHLPFMPHPGETEGESEEVSKDEFPPETNDLTPEGKSEVVVLYKLQKRCNQLLLSYLLTTIYPIYS</sequence>
<dbReference type="EMBL" id="CR940347">
    <property type="protein sequence ID" value="CAI73756.1"/>
    <property type="molecule type" value="Genomic_DNA"/>
</dbReference>
<keyword evidence="4" id="KW-1185">Reference proteome</keyword>
<evidence type="ECO:0000313" key="3">
    <source>
        <dbReference type="EMBL" id="CAI73756.1"/>
    </source>
</evidence>
<organism evidence="3 4">
    <name type="scientific">Theileria annulata</name>
    <dbReference type="NCBI Taxonomy" id="5874"/>
    <lineage>
        <taxon>Eukaryota</taxon>
        <taxon>Sar</taxon>
        <taxon>Alveolata</taxon>
        <taxon>Apicomplexa</taxon>
        <taxon>Aconoidasida</taxon>
        <taxon>Piroplasmida</taxon>
        <taxon>Theileriidae</taxon>
        <taxon>Theileria</taxon>
    </lineage>
</organism>
<dbReference type="VEuPathDB" id="PiroplasmaDB:TA21370"/>
<dbReference type="OMA" id="ECVYLVF"/>
<keyword evidence="2" id="KW-1133">Transmembrane helix</keyword>
<dbReference type="InterPro" id="IPR021366">
    <property type="entry name" value="DUF2981"/>
</dbReference>
<feature type="transmembrane region" description="Helical" evidence="2">
    <location>
        <begin position="26"/>
        <end position="47"/>
    </location>
</feature>
<dbReference type="RefSeq" id="XP_954433.1">
    <property type="nucleotide sequence ID" value="XM_949340.1"/>
</dbReference>
<evidence type="ECO:0000256" key="2">
    <source>
        <dbReference type="SAM" id="Phobius"/>
    </source>
</evidence>
<protein>
    <submittedName>
        <fullName evidence="3">Uncharacterized protein</fullName>
    </submittedName>
</protein>
<keyword evidence="2" id="KW-0812">Transmembrane</keyword>
<feature type="region of interest" description="Disordered" evidence="1">
    <location>
        <begin position="217"/>
        <end position="308"/>
    </location>
</feature>
<feature type="transmembrane region" description="Helical" evidence="2">
    <location>
        <begin position="54"/>
        <end position="72"/>
    </location>
</feature>
<dbReference type="KEGG" id="tan:TA21370"/>